<dbReference type="InterPro" id="IPR036371">
    <property type="entry name" value="TPK_B1-bd_sf"/>
</dbReference>
<dbReference type="SUPFAM" id="SSF63999">
    <property type="entry name" value="Thiamin pyrophosphokinase, catalytic domain"/>
    <property type="match status" value="1"/>
</dbReference>
<dbReference type="GO" id="GO:0030975">
    <property type="term" value="F:thiamine binding"/>
    <property type="evidence" value="ECO:0007669"/>
    <property type="project" value="InterPro"/>
</dbReference>
<name>A0A372LBJ4_9BACI</name>
<feature type="domain" description="Thiamin pyrophosphokinase thiamin-binding" evidence="6">
    <location>
        <begin position="145"/>
        <end position="211"/>
    </location>
</feature>
<sequence>MNICLVAGGPPELLPDLSLYQSPSTLWVGIDRGVFILLEKGIKPDVAFGDFDSVTGDELDLITAQLGELEIYPSEKDETDMEIAFNWTMSQKAENIFIFGATGGRLDHMLANIQLLTRDEVLLNSDDPEIHVVDRLNMITVRKPGTYHISRQTEFRYVSFLPVTREVKGITLNGFKYPLDNMDIKMGFSLCVSNELISNNGTFSFTDGILLVVRSRD</sequence>
<keyword evidence="1 7" id="KW-0808">Transferase</keyword>
<dbReference type="SUPFAM" id="SSF63862">
    <property type="entry name" value="Thiamin pyrophosphokinase, substrate-binding domain"/>
    <property type="match status" value="1"/>
</dbReference>
<dbReference type="InterPro" id="IPR007373">
    <property type="entry name" value="Thiamin_PyroPKinase_B1-bd"/>
</dbReference>
<keyword evidence="2" id="KW-0547">Nucleotide-binding</keyword>
<dbReference type="GO" id="GO:0005524">
    <property type="term" value="F:ATP binding"/>
    <property type="evidence" value="ECO:0007669"/>
    <property type="project" value="UniProtKB-KW"/>
</dbReference>
<evidence type="ECO:0000256" key="2">
    <source>
        <dbReference type="ARBA" id="ARBA00022741"/>
    </source>
</evidence>
<dbReference type="SMART" id="SM00983">
    <property type="entry name" value="TPK_B1_binding"/>
    <property type="match status" value="1"/>
</dbReference>
<dbReference type="Pfam" id="PF04265">
    <property type="entry name" value="TPK_B1_binding"/>
    <property type="match status" value="1"/>
</dbReference>
<gene>
    <name evidence="7" type="ORF">D0469_19945</name>
</gene>
<dbReference type="EC" id="2.7.6.2" evidence="5"/>
<dbReference type="InterPro" id="IPR006282">
    <property type="entry name" value="Thi_PPkinase"/>
</dbReference>
<dbReference type="RefSeq" id="WP_117328474.1">
    <property type="nucleotide sequence ID" value="NZ_QVTE01000066.1"/>
</dbReference>
<dbReference type="InterPro" id="IPR007371">
    <property type="entry name" value="TPK_catalytic"/>
</dbReference>
<dbReference type="AlphaFoldDB" id="A0A372LBJ4"/>
<keyword evidence="3 7" id="KW-0418">Kinase</keyword>
<dbReference type="NCBIfam" id="TIGR01378">
    <property type="entry name" value="thi_PPkinase"/>
    <property type="match status" value="1"/>
</dbReference>
<organism evidence="7 8">
    <name type="scientific">Peribacillus saganii</name>
    <dbReference type="NCBI Taxonomy" id="2303992"/>
    <lineage>
        <taxon>Bacteria</taxon>
        <taxon>Bacillati</taxon>
        <taxon>Bacillota</taxon>
        <taxon>Bacilli</taxon>
        <taxon>Bacillales</taxon>
        <taxon>Bacillaceae</taxon>
        <taxon>Peribacillus</taxon>
    </lineage>
</organism>
<dbReference type="OrthoDB" id="9804377at2"/>
<dbReference type="Proteomes" id="UP000264541">
    <property type="component" value="Unassembled WGS sequence"/>
</dbReference>
<proteinExistence type="predicted"/>
<evidence type="ECO:0000256" key="1">
    <source>
        <dbReference type="ARBA" id="ARBA00022679"/>
    </source>
</evidence>
<dbReference type="EMBL" id="QVTE01000066">
    <property type="protein sequence ID" value="RFU63227.1"/>
    <property type="molecule type" value="Genomic_DNA"/>
</dbReference>
<dbReference type="PANTHER" id="PTHR41299">
    <property type="entry name" value="THIAMINE PYROPHOSPHOKINASE"/>
    <property type="match status" value="1"/>
</dbReference>
<keyword evidence="4" id="KW-0067">ATP-binding</keyword>
<dbReference type="PANTHER" id="PTHR41299:SF1">
    <property type="entry name" value="THIAMINE PYROPHOSPHOKINASE"/>
    <property type="match status" value="1"/>
</dbReference>
<accession>A0A372LBJ4</accession>
<dbReference type="InterPro" id="IPR053149">
    <property type="entry name" value="TPK"/>
</dbReference>
<dbReference type="Pfam" id="PF04263">
    <property type="entry name" value="TPK_catalytic"/>
    <property type="match status" value="1"/>
</dbReference>
<dbReference type="GO" id="GO:0009229">
    <property type="term" value="P:thiamine diphosphate biosynthetic process"/>
    <property type="evidence" value="ECO:0007669"/>
    <property type="project" value="InterPro"/>
</dbReference>
<dbReference type="InterPro" id="IPR036759">
    <property type="entry name" value="TPK_catalytic_sf"/>
</dbReference>
<dbReference type="Gene3D" id="3.40.50.10240">
    <property type="entry name" value="Thiamin pyrophosphokinase, catalytic domain"/>
    <property type="match status" value="1"/>
</dbReference>
<dbReference type="GO" id="GO:0016301">
    <property type="term" value="F:kinase activity"/>
    <property type="evidence" value="ECO:0007669"/>
    <property type="project" value="UniProtKB-KW"/>
</dbReference>
<evidence type="ECO:0000313" key="8">
    <source>
        <dbReference type="Proteomes" id="UP000264541"/>
    </source>
</evidence>
<reference evidence="7 8" key="1">
    <citation type="submission" date="2018-08" db="EMBL/GenBank/DDBJ databases">
        <title>Bacillus chawlae sp. nov., Bacillus glennii sp. nov., and Bacillus saganii sp. nov. Isolated from the Vehicle Assembly Building at Kennedy Space Center where the Viking Spacecraft were Assembled.</title>
        <authorList>
            <person name="Seuylemezian A."/>
            <person name="Vaishampayan P."/>
        </authorList>
    </citation>
    <scope>NUCLEOTIDE SEQUENCE [LARGE SCALE GENOMIC DNA]</scope>
    <source>
        <strain evidence="7 8">V47-23a</strain>
    </source>
</reference>
<evidence type="ECO:0000259" key="6">
    <source>
        <dbReference type="SMART" id="SM00983"/>
    </source>
</evidence>
<keyword evidence="8" id="KW-1185">Reference proteome</keyword>
<dbReference type="CDD" id="cd07995">
    <property type="entry name" value="TPK"/>
    <property type="match status" value="1"/>
</dbReference>
<evidence type="ECO:0000256" key="4">
    <source>
        <dbReference type="ARBA" id="ARBA00022840"/>
    </source>
</evidence>
<protein>
    <recommendedName>
        <fullName evidence="5">Thiamine diphosphokinase</fullName>
        <ecNumber evidence="5">2.7.6.2</ecNumber>
    </recommendedName>
</protein>
<evidence type="ECO:0000313" key="7">
    <source>
        <dbReference type="EMBL" id="RFU63227.1"/>
    </source>
</evidence>
<dbReference type="GO" id="GO:0004788">
    <property type="term" value="F:thiamine diphosphokinase activity"/>
    <property type="evidence" value="ECO:0007669"/>
    <property type="project" value="UniProtKB-UniRule"/>
</dbReference>
<dbReference type="GO" id="GO:0006772">
    <property type="term" value="P:thiamine metabolic process"/>
    <property type="evidence" value="ECO:0007669"/>
    <property type="project" value="UniProtKB-UniRule"/>
</dbReference>
<evidence type="ECO:0000256" key="3">
    <source>
        <dbReference type="ARBA" id="ARBA00022777"/>
    </source>
</evidence>
<comment type="caution">
    <text evidence="7">The sequence shown here is derived from an EMBL/GenBank/DDBJ whole genome shotgun (WGS) entry which is preliminary data.</text>
</comment>
<evidence type="ECO:0000256" key="5">
    <source>
        <dbReference type="NCBIfam" id="TIGR01378"/>
    </source>
</evidence>